<organism evidence="1 2">
    <name type="scientific">Prorocentrum cordatum</name>
    <dbReference type="NCBI Taxonomy" id="2364126"/>
    <lineage>
        <taxon>Eukaryota</taxon>
        <taxon>Sar</taxon>
        <taxon>Alveolata</taxon>
        <taxon>Dinophyceae</taxon>
        <taxon>Prorocentrales</taxon>
        <taxon>Prorocentraceae</taxon>
        <taxon>Prorocentrum</taxon>
    </lineage>
</organism>
<sequence length="253" mass="27534">MANAGQYFAVVPSDTTGPLSKFQIYFKELATTGPVLAQTGTNTSWPNGVEVKKIKESIQQNYSIYADKDEIYKYESSADFTTAKHELWDEYVVHAGTKGIIASSSKMATDHQPSSRGASTMSSGVDVDPFLAFTVKIQDTGECEPIKVPNPAVVHDSGGVRVLLLKKCIVSQLALPNGKKLTNGVRIHRNSAGCAKGLPLRGNDIVWKNSWYYAIIDTDAEPMFEYPDHVSPDSLDGGWRMADAEGDDVDGPQ</sequence>
<dbReference type="Proteomes" id="UP001189429">
    <property type="component" value="Unassembled WGS sequence"/>
</dbReference>
<protein>
    <submittedName>
        <fullName evidence="1">Uncharacterized protein</fullName>
    </submittedName>
</protein>
<reference evidence="1" key="1">
    <citation type="submission" date="2023-10" db="EMBL/GenBank/DDBJ databases">
        <authorList>
            <person name="Chen Y."/>
            <person name="Shah S."/>
            <person name="Dougan E. K."/>
            <person name="Thang M."/>
            <person name="Chan C."/>
        </authorList>
    </citation>
    <scope>NUCLEOTIDE SEQUENCE [LARGE SCALE GENOMIC DNA]</scope>
</reference>
<keyword evidence="2" id="KW-1185">Reference proteome</keyword>
<evidence type="ECO:0000313" key="2">
    <source>
        <dbReference type="Proteomes" id="UP001189429"/>
    </source>
</evidence>
<dbReference type="EMBL" id="CAUYUJ010021660">
    <property type="protein sequence ID" value="CAK0906201.1"/>
    <property type="molecule type" value="Genomic_DNA"/>
</dbReference>
<name>A0ABN9Y4B0_9DINO</name>
<proteinExistence type="predicted"/>
<gene>
    <name evidence="1" type="ORF">PCOR1329_LOCUS81616</name>
</gene>
<evidence type="ECO:0000313" key="1">
    <source>
        <dbReference type="EMBL" id="CAK0906201.1"/>
    </source>
</evidence>
<comment type="caution">
    <text evidence="1">The sequence shown here is derived from an EMBL/GenBank/DDBJ whole genome shotgun (WGS) entry which is preliminary data.</text>
</comment>
<accession>A0ABN9Y4B0</accession>